<accession>A0A1K2HNV4</accession>
<dbReference type="AlphaFoldDB" id="A0A1K2HNV4"/>
<keyword evidence="6" id="KW-0966">Cell projection</keyword>
<sequence length="369" mass="37794" precursor="true">MLTCAAKRLLICLMLLCTVGVAQAQKIKELVSVGGVRSNQLLGYGIVVGLDGTGDQTTQTPFTTQSMMNMLQQLGVTLPAGTQLQLKNVAAVSITASLPAFSRVGQPIDVVVSSIGNAKSLRGGTLLMSPLKGADGRIYAMAQGNVIVAGAGASAAGSSTQVNQLAVGRIPDGATVEREVPGGVGDGTNIMLALNDADFSTANKLAQAINANLGSGTARALDARTIQVRAPQDPDARVAFMARMENLNITPEEVLPRVVINARTGSIVMNRAVTLEPCAISHGNLTVTISASNEVSQPKPVSGGTTAPVQNASVDVKAEKGGVVTVSRAVSLNEVARALNKIGATPQDLLAILQAMKAAGALKAELEVI</sequence>
<keyword evidence="6" id="KW-0969">Cilium</keyword>
<gene>
    <name evidence="5" type="primary">flgI</name>
    <name evidence="6" type="ORF">SAMN02745887_02699</name>
</gene>
<evidence type="ECO:0000256" key="5">
    <source>
        <dbReference type="HAMAP-Rule" id="MF_00416"/>
    </source>
</evidence>
<keyword evidence="3 5" id="KW-0732">Signal</keyword>
<reference evidence="6 7" key="1">
    <citation type="submission" date="2016-11" db="EMBL/GenBank/DDBJ databases">
        <authorList>
            <person name="Jaros S."/>
            <person name="Januszkiewicz K."/>
            <person name="Wedrychowicz H."/>
        </authorList>
    </citation>
    <scope>NUCLEOTIDE SEQUENCE [LARGE SCALE GENOMIC DNA]</scope>
    <source>
        <strain evidence="6 7">DSM 18899</strain>
    </source>
</reference>
<dbReference type="EMBL" id="FPKR01000010">
    <property type="protein sequence ID" value="SFZ77930.1"/>
    <property type="molecule type" value="Genomic_DNA"/>
</dbReference>
<evidence type="ECO:0000256" key="2">
    <source>
        <dbReference type="ARBA" id="ARBA00004117"/>
    </source>
</evidence>
<dbReference type="Proteomes" id="UP000186513">
    <property type="component" value="Unassembled WGS sequence"/>
</dbReference>
<keyword evidence="4 5" id="KW-0975">Bacterial flagellum</keyword>
<keyword evidence="7" id="KW-1185">Reference proteome</keyword>
<comment type="similarity">
    <text evidence="5">Belongs to the FlgI family.</text>
</comment>
<evidence type="ECO:0000256" key="3">
    <source>
        <dbReference type="ARBA" id="ARBA00022729"/>
    </source>
</evidence>
<dbReference type="GO" id="GO:0009428">
    <property type="term" value="C:bacterial-type flagellum basal body, distal rod, P ring"/>
    <property type="evidence" value="ECO:0007669"/>
    <property type="project" value="InterPro"/>
</dbReference>
<dbReference type="NCBIfam" id="NF003676">
    <property type="entry name" value="PRK05303.1"/>
    <property type="match status" value="1"/>
</dbReference>
<proteinExistence type="inferred from homology"/>
<evidence type="ECO:0000313" key="7">
    <source>
        <dbReference type="Proteomes" id="UP000186513"/>
    </source>
</evidence>
<keyword evidence="6" id="KW-0282">Flagellum</keyword>
<dbReference type="GO" id="GO:0005198">
    <property type="term" value="F:structural molecule activity"/>
    <property type="evidence" value="ECO:0007669"/>
    <property type="project" value="InterPro"/>
</dbReference>
<dbReference type="PANTHER" id="PTHR30381">
    <property type="entry name" value="FLAGELLAR P-RING PERIPLASMIC PROTEIN FLGI"/>
    <property type="match status" value="1"/>
</dbReference>
<organism evidence="6 7">
    <name type="scientific">Chitinimonas taiwanensis DSM 18899</name>
    <dbReference type="NCBI Taxonomy" id="1121279"/>
    <lineage>
        <taxon>Bacteria</taxon>
        <taxon>Pseudomonadati</taxon>
        <taxon>Pseudomonadota</taxon>
        <taxon>Betaproteobacteria</taxon>
        <taxon>Neisseriales</taxon>
        <taxon>Chitinibacteraceae</taxon>
        <taxon>Chitinimonas</taxon>
    </lineage>
</organism>
<feature type="chain" id="PRO_5013412790" description="Flagellar P-ring protein" evidence="5">
    <location>
        <begin position="25"/>
        <end position="369"/>
    </location>
</feature>
<dbReference type="GO" id="GO:0030288">
    <property type="term" value="C:outer membrane-bounded periplasmic space"/>
    <property type="evidence" value="ECO:0007669"/>
    <property type="project" value="InterPro"/>
</dbReference>
<dbReference type="PANTHER" id="PTHR30381:SF0">
    <property type="entry name" value="FLAGELLAR P-RING PROTEIN"/>
    <property type="match status" value="1"/>
</dbReference>
<evidence type="ECO:0000313" key="6">
    <source>
        <dbReference type="EMBL" id="SFZ77930.1"/>
    </source>
</evidence>
<dbReference type="PRINTS" id="PR01010">
    <property type="entry name" value="FLGPRINGFLGI"/>
</dbReference>
<comment type="function">
    <text evidence="1 5">Assembles around the rod to form the L-ring and probably protects the motor/basal body from shearing forces during rotation.</text>
</comment>
<feature type="signal peptide" evidence="5">
    <location>
        <begin position="1"/>
        <end position="24"/>
    </location>
</feature>
<comment type="subcellular location">
    <subcellularLocation>
        <location evidence="2 5">Bacterial flagellum basal body</location>
    </subcellularLocation>
</comment>
<dbReference type="GO" id="GO:0071973">
    <property type="term" value="P:bacterial-type flagellum-dependent cell motility"/>
    <property type="evidence" value="ECO:0007669"/>
    <property type="project" value="InterPro"/>
</dbReference>
<dbReference type="Pfam" id="PF02119">
    <property type="entry name" value="FlgI"/>
    <property type="match status" value="1"/>
</dbReference>
<evidence type="ECO:0000256" key="1">
    <source>
        <dbReference type="ARBA" id="ARBA00002591"/>
    </source>
</evidence>
<dbReference type="RefSeq" id="WP_084658601.1">
    <property type="nucleotide sequence ID" value="NZ_FPKR01000010.1"/>
</dbReference>
<dbReference type="HAMAP" id="MF_00416">
    <property type="entry name" value="FlgI"/>
    <property type="match status" value="1"/>
</dbReference>
<comment type="subunit">
    <text evidence="5">The basal body constitutes a major portion of the flagellar organelle and consists of four rings (L,P,S, and M) mounted on a central rod.</text>
</comment>
<protein>
    <recommendedName>
        <fullName evidence="5">Flagellar P-ring protein</fullName>
    </recommendedName>
    <alternativeName>
        <fullName evidence="5">Basal body P-ring protein</fullName>
    </alternativeName>
</protein>
<dbReference type="STRING" id="1121279.SAMN02745887_02699"/>
<name>A0A1K2HNV4_9NEIS</name>
<dbReference type="InterPro" id="IPR001782">
    <property type="entry name" value="Flag_FlgI"/>
</dbReference>
<evidence type="ECO:0000256" key="4">
    <source>
        <dbReference type="ARBA" id="ARBA00023143"/>
    </source>
</evidence>